<comment type="caution">
    <text evidence="4">The sequence shown here is derived from an EMBL/GenBank/DDBJ whole genome shotgun (WGS) entry which is preliminary data.</text>
</comment>
<comment type="similarity">
    <text evidence="1">Belongs to the peptidase C85 family.</text>
</comment>
<feature type="compositionally biased region" description="Basic and acidic residues" evidence="2">
    <location>
        <begin position="285"/>
        <end position="302"/>
    </location>
</feature>
<dbReference type="SUPFAM" id="SSF54001">
    <property type="entry name" value="Cysteine proteinases"/>
    <property type="match status" value="1"/>
</dbReference>
<gene>
    <name evidence="4" type="ORF">R1sor_012858</name>
</gene>
<dbReference type="InterPro" id="IPR038765">
    <property type="entry name" value="Papain-like_cys_pep_sf"/>
</dbReference>
<sequence>MCKRLKDSSLIHGVWRSGLLFGSSRIVEYRAGTRKKAVCSPILGGRIRSASERKTRLFQPLLFLYSMQTMTARFDDDLVRWGLNQLDGGGSLFPPSNGSGTDSQNYASNTPGQNLIDTEHISTTSDDYRYAGLDYMARPVRQSVTSDELIAHALQEELTSLAAAEEARFPRLSVTSDELIAHALQEELSSLAAAEEAVGSSGGSVVEGSKSTVLNQDWAGKGSSDRVDCSAGTTVRGTGEHGYGASGLSEAGVVEDTGLSSRFQTLVTEEESTMGPRAHASSSSSERRDRPRSPDYELYQHGDDDDLNLSLALALSEEVDEEVAKRLNKLDSIKHIPRVNTDFPTIDAASLDHQRLVERLVLYGLNERQIQGDGNCQFRALSDQLYRTSEYHKYVRKAIVSQLKSKPDVYSGYVPMSYNEYLKKMSKIVLRRHGLLLGSG</sequence>
<keyword evidence="5" id="KW-1185">Reference proteome</keyword>
<dbReference type="EMBL" id="JBJQOH010000002">
    <property type="protein sequence ID" value="KAL3698782.1"/>
    <property type="molecule type" value="Genomic_DNA"/>
</dbReference>
<feature type="region of interest" description="Disordered" evidence="2">
    <location>
        <begin position="216"/>
        <end position="249"/>
    </location>
</feature>
<dbReference type="InterPro" id="IPR003323">
    <property type="entry name" value="OTU_dom"/>
</dbReference>
<dbReference type="PANTHER" id="PTHR12419:SF111">
    <property type="entry name" value="OVARIAN TUMOR DOMAIN-CONTAINING DEUBIQUITINATING ENZYME 9"/>
    <property type="match status" value="1"/>
</dbReference>
<reference evidence="4 5" key="1">
    <citation type="submission" date="2024-09" db="EMBL/GenBank/DDBJ databases">
        <title>Chromosome-scale assembly of Riccia sorocarpa.</title>
        <authorList>
            <person name="Paukszto L."/>
        </authorList>
    </citation>
    <scope>NUCLEOTIDE SEQUENCE [LARGE SCALE GENOMIC DNA]</scope>
    <source>
        <strain evidence="4">LP-2024</strain>
        <tissue evidence="4">Aerial parts of the thallus</tissue>
    </source>
</reference>
<proteinExistence type="inferred from homology"/>
<name>A0ABD3I7Q1_9MARC</name>
<accession>A0ABD3I7Q1</accession>
<evidence type="ECO:0000256" key="1">
    <source>
        <dbReference type="ARBA" id="ARBA00010407"/>
    </source>
</evidence>
<evidence type="ECO:0000313" key="4">
    <source>
        <dbReference type="EMBL" id="KAL3698782.1"/>
    </source>
</evidence>
<dbReference type="InterPro" id="IPR050704">
    <property type="entry name" value="Peptidase_C85-like"/>
</dbReference>
<dbReference type="AlphaFoldDB" id="A0ABD3I7Q1"/>
<feature type="region of interest" description="Disordered" evidence="2">
    <location>
        <begin position="267"/>
        <end position="303"/>
    </location>
</feature>
<feature type="region of interest" description="Disordered" evidence="2">
    <location>
        <begin position="92"/>
        <end position="115"/>
    </location>
</feature>
<feature type="compositionally biased region" description="Polar residues" evidence="2">
    <location>
        <begin position="94"/>
        <end position="115"/>
    </location>
</feature>
<dbReference type="Proteomes" id="UP001633002">
    <property type="component" value="Unassembled WGS sequence"/>
</dbReference>
<protein>
    <recommendedName>
        <fullName evidence="3">OTU domain-containing protein</fullName>
    </recommendedName>
</protein>
<dbReference type="PROSITE" id="PS50802">
    <property type="entry name" value="OTU"/>
    <property type="match status" value="1"/>
</dbReference>
<evidence type="ECO:0000259" key="3">
    <source>
        <dbReference type="PROSITE" id="PS50802"/>
    </source>
</evidence>
<feature type="domain" description="OTU" evidence="3">
    <location>
        <begin position="365"/>
        <end position="440"/>
    </location>
</feature>
<evidence type="ECO:0000256" key="2">
    <source>
        <dbReference type="SAM" id="MobiDB-lite"/>
    </source>
</evidence>
<evidence type="ECO:0000313" key="5">
    <source>
        <dbReference type="Proteomes" id="UP001633002"/>
    </source>
</evidence>
<organism evidence="4 5">
    <name type="scientific">Riccia sorocarpa</name>
    <dbReference type="NCBI Taxonomy" id="122646"/>
    <lineage>
        <taxon>Eukaryota</taxon>
        <taxon>Viridiplantae</taxon>
        <taxon>Streptophyta</taxon>
        <taxon>Embryophyta</taxon>
        <taxon>Marchantiophyta</taxon>
        <taxon>Marchantiopsida</taxon>
        <taxon>Marchantiidae</taxon>
        <taxon>Marchantiales</taxon>
        <taxon>Ricciaceae</taxon>
        <taxon>Riccia</taxon>
    </lineage>
</organism>
<dbReference type="Gene3D" id="3.90.70.80">
    <property type="match status" value="1"/>
</dbReference>
<dbReference type="PANTHER" id="PTHR12419">
    <property type="entry name" value="OTU DOMAIN CONTAINING PROTEIN"/>
    <property type="match status" value="1"/>
</dbReference>